<dbReference type="Gene3D" id="1.10.150.20">
    <property type="entry name" value="5' to 3' exonuclease, C-terminal subdomain"/>
    <property type="match status" value="1"/>
</dbReference>
<name>A0A7Z7B211_9EURY</name>
<organism evidence="2 3">
    <name type="scientific">Methanolobus vulcani</name>
    <dbReference type="NCBI Taxonomy" id="38026"/>
    <lineage>
        <taxon>Archaea</taxon>
        <taxon>Methanobacteriati</taxon>
        <taxon>Methanobacteriota</taxon>
        <taxon>Stenosarchaea group</taxon>
        <taxon>Methanomicrobia</taxon>
        <taxon>Methanosarcinales</taxon>
        <taxon>Methanosarcinaceae</taxon>
        <taxon>Methanolobus</taxon>
    </lineage>
</organism>
<dbReference type="PANTHER" id="PTHR36121">
    <property type="entry name" value="PROTEIN SXY"/>
    <property type="match status" value="1"/>
</dbReference>
<dbReference type="EMBL" id="FNCA01000005">
    <property type="protein sequence ID" value="SDF92019.1"/>
    <property type="molecule type" value="Genomic_DNA"/>
</dbReference>
<gene>
    <name evidence="2" type="ORF">SAMN04488589_1674</name>
</gene>
<keyword evidence="3" id="KW-1185">Reference proteome</keyword>
<dbReference type="Proteomes" id="UP000199259">
    <property type="component" value="Unassembled WGS sequence"/>
</dbReference>
<dbReference type="InterPro" id="IPR047525">
    <property type="entry name" value="TfoX-like"/>
</dbReference>
<evidence type="ECO:0000313" key="2">
    <source>
        <dbReference type="EMBL" id="SDF92019.1"/>
    </source>
</evidence>
<dbReference type="PANTHER" id="PTHR36121:SF1">
    <property type="entry name" value="PROTEIN SXY"/>
    <property type="match status" value="1"/>
</dbReference>
<feature type="domain" description="TfoX C-terminal" evidence="1">
    <location>
        <begin position="3"/>
        <end position="79"/>
    </location>
</feature>
<dbReference type="AlphaFoldDB" id="A0A7Z7B211"/>
<reference evidence="2 3" key="1">
    <citation type="submission" date="2016-10" db="EMBL/GenBank/DDBJ databases">
        <authorList>
            <person name="Varghese N."/>
            <person name="Submissions S."/>
        </authorList>
    </citation>
    <scope>NUCLEOTIDE SEQUENCE [LARGE SCALE GENOMIC DNA]</scope>
    <source>
        <strain evidence="2 3">PL 12/M</strain>
    </source>
</reference>
<protein>
    <submittedName>
        <fullName evidence="2">DNA transformation protein</fullName>
    </submittedName>
</protein>
<sequence length="84" mass="9455">MGELSQLPNIGKKLEELLEQAGINNPAELQELGSKEAFERLLLIDEDACLNKLFALEGAIQGIRWHGLSEDDKKVLKDFYQSLK</sequence>
<dbReference type="InterPro" id="IPR007077">
    <property type="entry name" value="TfoX_C"/>
</dbReference>
<accession>A0A7Z7B211</accession>
<proteinExistence type="predicted"/>
<evidence type="ECO:0000259" key="1">
    <source>
        <dbReference type="Pfam" id="PF04994"/>
    </source>
</evidence>
<evidence type="ECO:0000313" key="3">
    <source>
        <dbReference type="Proteomes" id="UP000199259"/>
    </source>
</evidence>
<comment type="caution">
    <text evidence="2">The sequence shown here is derived from an EMBL/GenBank/DDBJ whole genome shotgun (WGS) entry which is preliminary data.</text>
</comment>
<dbReference type="Pfam" id="PF04994">
    <property type="entry name" value="TfoX_C"/>
    <property type="match status" value="1"/>
</dbReference>